<name>A0AA96RD92_9BACL</name>
<evidence type="ECO:0000313" key="2">
    <source>
        <dbReference type="Proteomes" id="UP001305702"/>
    </source>
</evidence>
<protein>
    <submittedName>
        <fullName evidence="1">Cold-inducible protein YdjO-related protein</fullName>
    </submittedName>
</protein>
<sequence length="68" mass="7664">MFSKKMPEIIPEEDTNVWACSSPECKGWMRQNFAFQAVPDCPLCGSGMNEESRMLPALTNTTRNMAFS</sequence>
<dbReference type="InterPro" id="IPR025916">
    <property type="entry name" value="YdjO"/>
</dbReference>
<organism evidence="1 2">
    <name type="scientific">Paenibacillus aurantius</name>
    <dbReference type="NCBI Taxonomy" id="2918900"/>
    <lineage>
        <taxon>Bacteria</taxon>
        <taxon>Bacillati</taxon>
        <taxon>Bacillota</taxon>
        <taxon>Bacilli</taxon>
        <taxon>Bacillales</taxon>
        <taxon>Paenibacillaceae</taxon>
        <taxon>Paenibacillus</taxon>
    </lineage>
</organism>
<gene>
    <name evidence="1" type="ORF">MJA45_16075</name>
</gene>
<accession>A0AA96RD92</accession>
<dbReference type="AlphaFoldDB" id="A0AA96RD92"/>
<dbReference type="EMBL" id="CP130318">
    <property type="protein sequence ID" value="WNQ09161.1"/>
    <property type="molecule type" value="Genomic_DNA"/>
</dbReference>
<proteinExistence type="predicted"/>
<evidence type="ECO:0000313" key="1">
    <source>
        <dbReference type="EMBL" id="WNQ09161.1"/>
    </source>
</evidence>
<dbReference type="RefSeq" id="WP_315602930.1">
    <property type="nucleotide sequence ID" value="NZ_CP130318.1"/>
</dbReference>
<keyword evidence="2" id="KW-1185">Reference proteome</keyword>
<dbReference type="Proteomes" id="UP001305702">
    <property type="component" value="Chromosome"/>
</dbReference>
<dbReference type="Pfam" id="PF14169">
    <property type="entry name" value="YdjO"/>
    <property type="match status" value="1"/>
</dbReference>
<dbReference type="KEGG" id="paun:MJA45_16075"/>
<reference evidence="1 2" key="1">
    <citation type="submission" date="2022-02" db="EMBL/GenBank/DDBJ databases">
        <title>Paenibacillus sp. MBLB1776 Whole Genome Shotgun Sequencing.</title>
        <authorList>
            <person name="Hwang C.Y."/>
            <person name="Cho E.-S."/>
            <person name="Seo M.-J."/>
        </authorList>
    </citation>
    <scope>NUCLEOTIDE SEQUENCE [LARGE SCALE GENOMIC DNA]</scope>
    <source>
        <strain evidence="1 2">MBLB1776</strain>
    </source>
</reference>